<evidence type="ECO:0000259" key="9">
    <source>
        <dbReference type="Pfam" id="PF02224"/>
    </source>
</evidence>
<comment type="catalytic activity">
    <reaction evidence="7 8">
        <text>CMP + ATP = CDP + ADP</text>
        <dbReference type="Rhea" id="RHEA:11600"/>
        <dbReference type="ChEBI" id="CHEBI:30616"/>
        <dbReference type="ChEBI" id="CHEBI:58069"/>
        <dbReference type="ChEBI" id="CHEBI:60377"/>
        <dbReference type="ChEBI" id="CHEBI:456216"/>
        <dbReference type="EC" id="2.7.4.25"/>
    </reaction>
</comment>
<evidence type="ECO:0000256" key="8">
    <source>
        <dbReference type="HAMAP-Rule" id="MF_00238"/>
    </source>
</evidence>
<dbReference type="GO" id="GO:0036431">
    <property type="term" value="F:dCMP kinase activity"/>
    <property type="evidence" value="ECO:0007669"/>
    <property type="project" value="InterPro"/>
</dbReference>
<dbReference type="InterPro" id="IPR003136">
    <property type="entry name" value="Cytidylate_kin"/>
</dbReference>
<dbReference type="InterPro" id="IPR011994">
    <property type="entry name" value="Cytidylate_kinase_dom"/>
</dbReference>
<dbReference type="GO" id="GO:0036430">
    <property type="term" value="F:CMP kinase activity"/>
    <property type="evidence" value="ECO:0007669"/>
    <property type="project" value="RHEA"/>
</dbReference>
<keyword evidence="11" id="KW-1185">Reference proteome</keyword>
<dbReference type="EMBL" id="LXSQ01000011">
    <property type="protein sequence ID" value="OAM43815.1"/>
    <property type="molecule type" value="Genomic_DNA"/>
</dbReference>
<protein>
    <recommendedName>
        <fullName evidence="8">Cytidylate kinase</fullName>
        <shortName evidence="8">CK</shortName>
        <ecNumber evidence="8">2.7.4.25</ecNumber>
    </recommendedName>
    <alternativeName>
        <fullName evidence="8">Cytidine monophosphate kinase</fullName>
        <shortName evidence="8">CMP kinase</shortName>
    </alternativeName>
</protein>
<dbReference type="Gene3D" id="3.40.50.300">
    <property type="entry name" value="P-loop containing nucleotide triphosphate hydrolases"/>
    <property type="match status" value="1"/>
</dbReference>
<dbReference type="EC" id="2.7.4.25" evidence="8"/>
<dbReference type="SUPFAM" id="SSF52540">
    <property type="entry name" value="P-loop containing nucleoside triphosphate hydrolases"/>
    <property type="match status" value="1"/>
</dbReference>
<dbReference type="CDD" id="cd02020">
    <property type="entry name" value="CMPK"/>
    <property type="match status" value="1"/>
</dbReference>
<dbReference type="NCBIfam" id="TIGR00017">
    <property type="entry name" value="cmk"/>
    <property type="match status" value="1"/>
</dbReference>
<sequence length="225" mass="24267">MALFSETAMPQKVIAIDGPSASGKGTVAQRVANALGWRYLDSGALYRITALYARNRQIAWDNEAAVAALAQALPVEFVEGAVLLDGEDVSAAIRSEEIGMGASRVAALPTVRTALLQRQRAFLTEQGLVADGRDMGSVVFPDAVLKVFLTASPQVRAERRAKQIGVPLAGAGFERILADIEARDEADRNRAVAPLQKLPEAHLLDTSALTIEESVKKVLDWYREK</sequence>
<dbReference type="GO" id="GO:0006220">
    <property type="term" value="P:pyrimidine nucleotide metabolic process"/>
    <property type="evidence" value="ECO:0007669"/>
    <property type="project" value="UniProtKB-UniRule"/>
</dbReference>
<comment type="catalytic activity">
    <reaction evidence="6 8">
        <text>dCMP + ATP = dCDP + ADP</text>
        <dbReference type="Rhea" id="RHEA:25094"/>
        <dbReference type="ChEBI" id="CHEBI:30616"/>
        <dbReference type="ChEBI" id="CHEBI:57566"/>
        <dbReference type="ChEBI" id="CHEBI:58593"/>
        <dbReference type="ChEBI" id="CHEBI:456216"/>
        <dbReference type="EC" id="2.7.4.25"/>
    </reaction>
</comment>
<accession>A0A1B6VZY7</accession>
<keyword evidence="8" id="KW-0963">Cytoplasm</keyword>
<organism evidence="10 11">
    <name type="scientific">Eikenella halliae</name>
    <dbReference type="NCBI Taxonomy" id="1795832"/>
    <lineage>
        <taxon>Bacteria</taxon>
        <taxon>Pseudomonadati</taxon>
        <taxon>Pseudomonadota</taxon>
        <taxon>Betaproteobacteria</taxon>
        <taxon>Neisseriales</taxon>
        <taxon>Neisseriaceae</taxon>
        <taxon>Eikenella</taxon>
    </lineage>
</organism>
<feature type="binding site" evidence="8">
    <location>
        <begin position="18"/>
        <end position="26"/>
    </location>
    <ligand>
        <name>ATP</name>
        <dbReference type="ChEBI" id="CHEBI:30616"/>
    </ligand>
</feature>
<evidence type="ECO:0000313" key="11">
    <source>
        <dbReference type="Proteomes" id="UP000077726"/>
    </source>
</evidence>
<name>A0A1B6VZY7_9NEIS</name>
<dbReference type="OrthoDB" id="9807434at2"/>
<keyword evidence="2 8" id="KW-0808">Transferase</keyword>
<dbReference type="HAMAP" id="MF_00238">
    <property type="entry name" value="Cytidyl_kinase_type1"/>
    <property type="match status" value="1"/>
</dbReference>
<proteinExistence type="inferred from homology"/>
<feature type="domain" description="Cytidylate kinase" evidence="9">
    <location>
        <begin position="14"/>
        <end position="222"/>
    </location>
</feature>
<keyword evidence="3 8" id="KW-0547">Nucleotide-binding</keyword>
<dbReference type="AlphaFoldDB" id="A0A1B6VZY7"/>
<dbReference type="GO" id="GO:0015949">
    <property type="term" value="P:nucleobase-containing small molecule interconversion"/>
    <property type="evidence" value="ECO:0007669"/>
    <property type="project" value="TreeGrafter"/>
</dbReference>
<dbReference type="InterPro" id="IPR027417">
    <property type="entry name" value="P-loop_NTPase"/>
</dbReference>
<reference evidence="11" key="1">
    <citation type="submission" date="2016-05" db="EMBL/GenBank/DDBJ databases">
        <title>Draft genome of Corynebacterium afermentans subsp. afermentans LCDC 88199T.</title>
        <authorList>
            <person name="Bernier A.-M."/>
            <person name="Bernard K."/>
        </authorList>
    </citation>
    <scope>NUCLEOTIDE SEQUENCE [LARGE SCALE GENOMIC DNA]</scope>
    <source>
        <strain evidence="11">NML130454</strain>
    </source>
</reference>
<dbReference type="GO" id="GO:0005829">
    <property type="term" value="C:cytosol"/>
    <property type="evidence" value="ECO:0007669"/>
    <property type="project" value="TreeGrafter"/>
</dbReference>
<evidence type="ECO:0000313" key="10">
    <source>
        <dbReference type="EMBL" id="OAM43815.1"/>
    </source>
</evidence>
<dbReference type="Proteomes" id="UP000077726">
    <property type="component" value="Unassembled WGS sequence"/>
</dbReference>
<evidence type="ECO:0000256" key="6">
    <source>
        <dbReference type="ARBA" id="ARBA00047615"/>
    </source>
</evidence>
<evidence type="ECO:0000256" key="7">
    <source>
        <dbReference type="ARBA" id="ARBA00048478"/>
    </source>
</evidence>
<dbReference type="PANTHER" id="PTHR21299">
    <property type="entry name" value="CYTIDYLATE KINASE/PANTOATE-BETA-ALANINE LIGASE"/>
    <property type="match status" value="1"/>
</dbReference>
<dbReference type="GO" id="GO:0005524">
    <property type="term" value="F:ATP binding"/>
    <property type="evidence" value="ECO:0007669"/>
    <property type="project" value="UniProtKB-UniRule"/>
</dbReference>
<evidence type="ECO:0000256" key="3">
    <source>
        <dbReference type="ARBA" id="ARBA00022741"/>
    </source>
</evidence>
<keyword evidence="5 8" id="KW-0067">ATP-binding</keyword>
<evidence type="ECO:0000256" key="1">
    <source>
        <dbReference type="ARBA" id="ARBA00009427"/>
    </source>
</evidence>
<keyword evidence="4 8" id="KW-0418">Kinase</keyword>
<dbReference type="Pfam" id="PF02224">
    <property type="entry name" value="Cytidylate_kin"/>
    <property type="match status" value="1"/>
</dbReference>
<comment type="caution">
    <text evidence="10">The sequence shown here is derived from an EMBL/GenBank/DDBJ whole genome shotgun (WGS) entry which is preliminary data.</text>
</comment>
<evidence type="ECO:0000256" key="5">
    <source>
        <dbReference type="ARBA" id="ARBA00022840"/>
    </source>
</evidence>
<evidence type="ECO:0000256" key="4">
    <source>
        <dbReference type="ARBA" id="ARBA00022777"/>
    </source>
</evidence>
<comment type="subcellular location">
    <subcellularLocation>
        <location evidence="8">Cytoplasm</location>
    </subcellularLocation>
</comment>
<gene>
    <name evidence="8" type="primary">cmk</name>
    <name evidence="10" type="ORF">A7Q00_03940</name>
</gene>
<comment type="similarity">
    <text evidence="1 8">Belongs to the cytidylate kinase family. Type 1 subfamily.</text>
</comment>
<dbReference type="STRING" id="1795832.A7Q00_03940"/>
<evidence type="ECO:0000256" key="2">
    <source>
        <dbReference type="ARBA" id="ARBA00022679"/>
    </source>
</evidence>
<dbReference type="PANTHER" id="PTHR21299:SF2">
    <property type="entry name" value="CYTIDYLATE KINASE"/>
    <property type="match status" value="1"/>
</dbReference>